<organism evidence="10">
    <name type="scientific">hydrothermal vent metagenome</name>
    <dbReference type="NCBI Taxonomy" id="652676"/>
    <lineage>
        <taxon>unclassified sequences</taxon>
        <taxon>metagenomes</taxon>
        <taxon>ecological metagenomes</taxon>
    </lineage>
</organism>
<proteinExistence type="inferred from homology"/>
<keyword evidence="2" id="KW-1003">Cell membrane</keyword>
<protein>
    <submittedName>
        <fullName evidence="10">ABC-type antimicrobial peptide transport system, permease component</fullName>
    </submittedName>
</protein>
<sequence>MSGKNIEATPHKIVRSRMSLHDLVTESLAGMLARPGRTLLTVLGTVLGVAALVATLGLAKTAGNQFVSNFDAFSATSVSISNRSNPGGGFSSRRVSVIPWDAEDRLTRLNGVVAAGTLTRVESANALVSSVPINDPLGQSEFVIDVLAASPGLFETVRATLATGRFYDAGHSERAAPVAILGPGAAARLNINRVDQQPAIFVGDTTLVVIGILDDVAKEPSLLDAIVIPDGTARLLFRTEAPAEVFVRTEIGAATLIGGQAALALAPNQPERLRVSVPPEPTAAKERTESDVNTLFLALGAVSLLAGAIGIANVTLVSVLERVGEIGLRRAVGATRRHIAAQFLVESAAMGFVGGIIGASAGVLVIVAVSANKQWTPVLDAAVPLLAPFAGAAVGLIAGLYPSWRASSLEPVDALRGGT</sequence>
<comment type="subcellular location">
    <subcellularLocation>
        <location evidence="1">Cell membrane</location>
        <topology evidence="1">Multi-pass membrane protein</topology>
    </subcellularLocation>
</comment>
<evidence type="ECO:0000313" key="10">
    <source>
        <dbReference type="EMBL" id="VAW08536.1"/>
    </source>
</evidence>
<evidence type="ECO:0000256" key="3">
    <source>
        <dbReference type="ARBA" id="ARBA00022692"/>
    </source>
</evidence>
<evidence type="ECO:0000256" key="2">
    <source>
        <dbReference type="ARBA" id="ARBA00022475"/>
    </source>
</evidence>
<evidence type="ECO:0000256" key="5">
    <source>
        <dbReference type="ARBA" id="ARBA00023136"/>
    </source>
</evidence>
<dbReference type="InterPro" id="IPR003838">
    <property type="entry name" value="ABC3_permease_C"/>
</dbReference>
<dbReference type="InterPro" id="IPR050250">
    <property type="entry name" value="Macrolide_Exporter_MacB"/>
</dbReference>
<feature type="transmembrane region" description="Helical" evidence="7">
    <location>
        <begin position="39"/>
        <end position="59"/>
    </location>
</feature>
<evidence type="ECO:0000256" key="6">
    <source>
        <dbReference type="ARBA" id="ARBA00038076"/>
    </source>
</evidence>
<dbReference type="GO" id="GO:0005886">
    <property type="term" value="C:plasma membrane"/>
    <property type="evidence" value="ECO:0007669"/>
    <property type="project" value="UniProtKB-SubCell"/>
</dbReference>
<keyword evidence="5 7" id="KW-0472">Membrane</keyword>
<comment type="similarity">
    <text evidence="6">Belongs to the ABC-4 integral membrane protein family.</text>
</comment>
<dbReference type="EMBL" id="UOEK01000469">
    <property type="protein sequence ID" value="VAW08536.1"/>
    <property type="molecule type" value="Genomic_DNA"/>
</dbReference>
<dbReference type="GO" id="GO:0022857">
    <property type="term" value="F:transmembrane transporter activity"/>
    <property type="evidence" value="ECO:0007669"/>
    <property type="project" value="TreeGrafter"/>
</dbReference>
<dbReference type="PANTHER" id="PTHR30572">
    <property type="entry name" value="MEMBRANE COMPONENT OF TRANSPORTER-RELATED"/>
    <property type="match status" value="1"/>
</dbReference>
<evidence type="ECO:0000259" key="9">
    <source>
        <dbReference type="Pfam" id="PF12704"/>
    </source>
</evidence>
<dbReference type="InterPro" id="IPR025857">
    <property type="entry name" value="MacB_PCD"/>
</dbReference>
<evidence type="ECO:0000256" key="1">
    <source>
        <dbReference type="ARBA" id="ARBA00004651"/>
    </source>
</evidence>
<dbReference type="Pfam" id="PF12704">
    <property type="entry name" value="MacB_PCD"/>
    <property type="match status" value="1"/>
</dbReference>
<gene>
    <name evidence="10" type="ORF">MNBD_ACTINO02-3006</name>
</gene>
<feature type="transmembrane region" description="Helical" evidence="7">
    <location>
        <begin position="295"/>
        <end position="320"/>
    </location>
</feature>
<accession>A0A3B0TNC2</accession>
<evidence type="ECO:0000259" key="8">
    <source>
        <dbReference type="Pfam" id="PF02687"/>
    </source>
</evidence>
<dbReference type="PANTHER" id="PTHR30572:SF4">
    <property type="entry name" value="ABC TRANSPORTER PERMEASE YTRF"/>
    <property type="match status" value="1"/>
</dbReference>
<feature type="domain" description="ABC3 transporter permease C-terminal" evidence="8">
    <location>
        <begin position="299"/>
        <end position="411"/>
    </location>
</feature>
<feature type="transmembrane region" description="Helical" evidence="7">
    <location>
        <begin position="341"/>
        <end position="369"/>
    </location>
</feature>
<reference evidence="10" key="1">
    <citation type="submission" date="2018-06" db="EMBL/GenBank/DDBJ databases">
        <authorList>
            <person name="Zhirakovskaya E."/>
        </authorList>
    </citation>
    <scope>NUCLEOTIDE SEQUENCE</scope>
</reference>
<feature type="transmembrane region" description="Helical" evidence="7">
    <location>
        <begin position="381"/>
        <end position="401"/>
    </location>
</feature>
<name>A0A3B0TNC2_9ZZZZ</name>
<evidence type="ECO:0000256" key="7">
    <source>
        <dbReference type="SAM" id="Phobius"/>
    </source>
</evidence>
<evidence type="ECO:0000256" key="4">
    <source>
        <dbReference type="ARBA" id="ARBA00022989"/>
    </source>
</evidence>
<dbReference type="AlphaFoldDB" id="A0A3B0TNC2"/>
<dbReference type="Pfam" id="PF02687">
    <property type="entry name" value="FtsX"/>
    <property type="match status" value="1"/>
</dbReference>
<keyword evidence="3 7" id="KW-0812">Transmembrane</keyword>
<keyword evidence="4 7" id="KW-1133">Transmembrane helix</keyword>
<feature type="domain" description="MacB-like periplasmic core" evidence="9">
    <location>
        <begin position="38"/>
        <end position="253"/>
    </location>
</feature>